<dbReference type="Gene3D" id="2.60.40.10">
    <property type="entry name" value="Immunoglobulins"/>
    <property type="match status" value="1"/>
</dbReference>
<dbReference type="InterPro" id="IPR003594">
    <property type="entry name" value="HATPase_dom"/>
</dbReference>
<evidence type="ECO:0000256" key="3">
    <source>
        <dbReference type="ARBA" id="ARBA00022553"/>
    </source>
</evidence>
<keyword evidence="3 12" id="KW-0597">Phosphoprotein</keyword>
<dbReference type="InterPro" id="IPR018060">
    <property type="entry name" value="HTH_AraC"/>
</dbReference>
<dbReference type="InterPro" id="IPR036097">
    <property type="entry name" value="HisK_dim/P_sf"/>
</dbReference>
<dbReference type="Gene3D" id="3.40.50.2300">
    <property type="match status" value="1"/>
</dbReference>
<keyword evidence="6" id="KW-0418">Kinase</keyword>
<dbReference type="Gene3D" id="1.10.287.130">
    <property type="match status" value="1"/>
</dbReference>
<dbReference type="InterPro" id="IPR009057">
    <property type="entry name" value="Homeodomain-like_sf"/>
</dbReference>
<keyword evidence="18" id="KW-1185">Reference proteome</keyword>
<dbReference type="InterPro" id="IPR011006">
    <property type="entry name" value="CheY-like_superfamily"/>
</dbReference>
<dbReference type="Proteomes" id="UP000256779">
    <property type="component" value="Unassembled WGS sequence"/>
</dbReference>
<dbReference type="FunFam" id="2.60.40.10:FF:000791">
    <property type="entry name" value="Two-component system sensor histidine kinase/response regulator"/>
    <property type="match status" value="1"/>
</dbReference>
<dbReference type="FunFam" id="3.30.565.10:FF:000037">
    <property type="entry name" value="Hybrid sensor histidine kinase/response regulator"/>
    <property type="match status" value="1"/>
</dbReference>
<dbReference type="EC" id="2.7.13.3" evidence="2"/>
<evidence type="ECO:0000256" key="10">
    <source>
        <dbReference type="ARBA" id="ARBA00023125"/>
    </source>
</evidence>
<feature type="domain" description="HTH araC/xylS-type" evidence="14">
    <location>
        <begin position="1258"/>
        <end position="1357"/>
    </location>
</feature>
<dbReference type="FunFam" id="1.10.287.130:FF:000034">
    <property type="entry name" value="Two-component system sensor histidine kinase/response regulator"/>
    <property type="match status" value="1"/>
</dbReference>
<dbReference type="InterPro" id="IPR001789">
    <property type="entry name" value="Sig_transdc_resp-reg_receiver"/>
</dbReference>
<keyword evidence="4" id="KW-0808">Transferase</keyword>
<reference evidence="17 18" key="1">
    <citation type="submission" date="2018-07" db="EMBL/GenBank/DDBJ databases">
        <title>Genomic Encyclopedia of Type Strains, Phase IV (KMG-IV): sequencing the most valuable type-strain genomes for metagenomic binning, comparative biology and taxonomic classification.</title>
        <authorList>
            <person name="Goeker M."/>
        </authorList>
    </citation>
    <scope>NUCLEOTIDE SEQUENCE [LARGE SCALE GENOMIC DNA]</scope>
    <source>
        <strain evidence="17 18">DSM 4134</strain>
    </source>
</reference>
<dbReference type="Pfam" id="PF07494">
    <property type="entry name" value="Reg_prop"/>
    <property type="match status" value="3"/>
</dbReference>
<keyword evidence="13" id="KW-1133">Transmembrane helix</keyword>
<evidence type="ECO:0000256" key="11">
    <source>
        <dbReference type="ARBA" id="ARBA00023163"/>
    </source>
</evidence>
<dbReference type="PANTHER" id="PTHR43547:SF2">
    <property type="entry name" value="HYBRID SIGNAL TRANSDUCTION HISTIDINE KINASE C"/>
    <property type="match status" value="1"/>
</dbReference>
<dbReference type="Gene3D" id="1.10.10.60">
    <property type="entry name" value="Homeodomain-like"/>
    <property type="match status" value="1"/>
</dbReference>
<dbReference type="Gene3D" id="2.130.10.10">
    <property type="entry name" value="YVTN repeat-like/Quinoprotein amine dehydrogenase"/>
    <property type="match status" value="2"/>
</dbReference>
<dbReference type="InterPro" id="IPR018062">
    <property type="entry name" value="HTH_AraC-typ_CS"/>
</dbReference>
<keyword evidence="11" id="KW-0804">Transcription</keyword>
<dbReference type="OrthoDB" id="9797097at2"/>
<dbReference type="Gene3D" id="3.30.565.10">
    <property type="entry name" value="Histidine kinase-like ATPase, C-terminal domain"/>
    <property type="match status" value="1"/>
</dbReference>
<proteinExistence type="predicted"/>
<dbReference type="SMART" id="SM00387">
    <property type="entry name" value="HATPase_c"/>
    <property type="match status" value="1"/>
</dbReference>
<dbReference type="Pfam" id="PF00072">
    <property type="entry name" value="Response_reg"/>
    <property type="match status" value="1"/>
</dbReference>
<organism evidence="17 18">
    <name type="scientific">Marinoscillum furvescens DSM 4134</name>
    <dbReference type="NCBI Taxonomy" id="1122208"/>
    <lineage>
        <taxon>Bacteria</taxon>
        <taxon>Pseudomonadati</taxon>
        <taxon>Bacteroidota</taxon>
        <taxon>Cytophagia</taxon>
        <taxon>Cytophagales</taxon>
        <taxon>Reichenbachiellaceae</taxon>
        <taxon>Marinoscillum</taxon>
    </lineage>
</organism>
<comment type="catalytic activity">
    <reaction evidence="1">
        <text>ATP + protein L-histidine = ADP + protein N-phospho-L-histidine.</text>
        <dbReference type="EC" id="2.7.13.3"/>
    </reaction>
</comment>
<dbReference type="GO" id="GO:0043565">
    <property type="term" value="F:sequence-specific DNA binding"/>
    <property type="evidence" value="ECO:0007669"/>
    <property type="project" value="InterPro"/>
</dbReference>
<keyword evidence="13" id="KW-0812">Transmembrane</keyword>
<dbReference type="InterPro" id="IPR036890">
    <property type="entry name" value="HATPase_C_sf"/>
</dbReference>
<dbReference type="SUPFAM" id="SSF47384">
    <property type="entry name" value="Homodimeric domain of signal transducing histidine kinase"/>
    <property type="match status" value="1"/>
</dbReference>
<evidence type="ECO:0000256" key="13">
    <source>
        <dbReference type="SAM" id="Phobius"/>
    </source>
</evidence>
<evidence type="ECO:0000256" key="12">
    <source>
        <dbReference type="PROSITE-ProRule" id="PRU00169"/>
    </source>
</evidence>
<dbReference type="SMART" id="SM00448">
    <property type="entry name" value="REC"/>
    <property type="match status" value="1"/>
</dbReference>
<dbReference type="PROSITE" id="PS50109">
    <property type="entry name" value="HIS_KIN"/>
    <property type="match status" value="1"/>
</dbReference>
<dbReference type="PROSITE" id="PS00041">
    <property type="entry name" value="HTH_ARAC_FAMILY_1"/>
    <property type="match status" value="1"/>
</dbReference>
<keyword evidence="8" id="KW-0902">Two-component regulatory system</keyword>
<dbReference type="EMBL" id="QREG01000023">
    <property type="protein sequence ID" value="RED93826.1"/>
    <property type="molecule type" value="Genomic_DNA"/>
</dbReference>
<evidence type="ECO:0000259" key="14">
    <source>
        <dbReference type="PROSITE" id="PS01124"/>
    </source>
</evidence>
<keyword evidence="5" id="KW-0547">Nucleotide-binding</keyword>
<dbReference type="Pfam" id="PF02518">
    <property type="entry name" value="HATPase_c"/>
    <property type="match status" value="1"/>
</dbReference>
<evidence type="ECO:0000313" key="18">
    <source>
        <dbReference type="Proteomes" id="UP000256779"/>
    </source>
</evidence>
<dbReference type="InterPro" id="IPR004358">
    <property type="entry name" value="Sig_transdc_His_kin-like_C"/>
</dbReference>
<keyword evidence="7" id="KW-0067">ATP-binding</keyword>
<keyword evidence="13" id="KW-0472">Membrane</keyword>
<dbReference type="SMART" id="SM00388">
    <property type="entry name" value="HisKA"/>
    <property type="match status" value="1"/>
</dbReference>
<comment type="caution">
    <text evidence="17">The sequence shown here is derived from an EMBL/GenBank/DDBJ whole genome shotgun (WGS) entry which is preliminary data.</text>
</comment>
<dbReference type="SMART" id="SM00342">
    <property type="entry name" value="HTH_ARAC"/>
    <property type="match status" value="1"/>
</dbReference>
<dbReference type="SUPFAM" id="SSF63829">
    <property type="entry name" value="Calcium-dependent phosphotriesterase"/>
    <property type="match status" value="2"/>
</dbReference>
<dbReference type="InterPro" id="IPR015943">
    <property type="entry name" value="WD40/YVTN_repeat-like_dom_sf"/>
</dbReference>
<dbReference type="InterPro" id="IPR013783">
    <property type="entry name" value="Ig-like_fold"/>
</dbReference>
<dbReference type="InterPro" id="IPR003661">
    <property type="entry name" value="HisK_dim/P_dom"/>
</dbReference>
<dbReference type="GO" id="GO:0005524">
    <property type="term" value="F:ATP binding"/>
    <property type="evidence" value="ECO:0007669"/>
    <property type="project" value="UniProtKB-KW"/>
</dbReference>
<evidence type="ECO:0000256" key="8">
    <source>
        <dbReference type="ARBA" id="ARBA00023012"/>
    </source>
</evidence>
<dbReference type="PRINTS" id="PR00344">
    <property type="entry name" value="BCTRLSENSOR"/>
</dbReference>
<evidence type="ECO:0000313" key="17">
    <source>
        <dbReference type="EMBL" id="RED93826.1"/>
    </source>
</evidence>
<feature type="domain" description="Response regulatory" evidence="16">
    <location>
        <begin position="1111"/>
        <end position="1226"/>
    </location>
</feature>
<dbReference type="SUPFAM" id="SSF46689">
    <property type="entry name" value="Homeodomain-like"/>
    <property type="match status" value="1"/>
</dbReference>
<dbReference type="SUPFAM" id="SSF55874">
    <property type="entry name" value="ATPase domain of HSP90 chaperone/DNA topoisomerase II/histidine kinase"/>
    <property type="match status" value="1"/>
</dbReference>
<evidence type="ECO:0000259" key="15">
    <source>
        <dbReference type="PROSITE" id="PS50109"/>
    </source>
</evidence>
<keyword evidence="10" id="KW-0238">DNA-binding</keyword>
<evidence type="ECO:0000256" key="5">
    <source>
        <dbReference type="ARBA" id="ARBA00022741"/>
    </source>
</evidence>
<feature type="transmembrane region" description="Helical" evidence="13">
    <location>
        <begin position="786"/>
        <end position="808"/>
    </location>
</feature>
<dbReference type="RefSeq" id="WP_115869747.1">
    <property type="nucleotide sequence ID" value="NZ_QREG01000023.1"/>
</dbReference>
<evidence type="ECO:0000256" key="7">
    <source>
        <dbReference type="ARBA" id="ARBA00022840"/>
    </source>
</evidence>
<dbReference type="PROSITE" id="PS01124">
    <property type="entry name" value="HTH_ARAC_FAMILY_2"/>
    <property type="match status" value="1"/>
</dbReference>
<dbReference type="InterPro" id="IPR005467">
    <property type="entry name" value="His_kinase_dom"/>
</dbReference>
<sequence>MSHLLNNKLLVLSFFLVFCVNNVLYGQYQFRHLATADGLSQGSVISIAQDLNGLMWFGTRDGLNRYDGNQFTVYRNDPDDSTTLSNNDILEVLVDRSGDLWIGTYNGLNHYDYDQDRFTRYLKDEKDPNSLVHNSVWALCQSSNGTLYVGTAGGLCQLRNGRLERVYLTQDKTDVHVYELYQSTRGELYVGTSSGLFKTNPTGGFVPVTLVPGKEMHVQSIALSPDSMLWVGTRQGLFVLDKNLNVHRRFRSIPGADHSLSHDDVRSLSFDQKGNLWVGTYKGLNQYDGEKGFVRLLSDPADDGSLSKNTIKSTYVDRKGSLWVGVYYGGVNLLDETNSNFLNFSQQPAGRGLSYPVVSSMVELPSGKIVIGTEGGGINMLDMERQEIQHITTDNAQLSDDNIKSLFLQGNTLWVGTLSRGLDVYNMQSNEWVQHYDVQSGLSNNSVYSISHEENRVWLGTFGGGVQVLGLADQTFKTYLHDEQDPKSISDDHVRAVHVATDGGLWVGTQYGLNYLSPESRAEETTAFVRFFYNPEKRTGEDILVIHESSDGRIWVGTYESGLSLYDSQIQDFKAIDLFDGADGSSKVVHGILEDDEANLWISTNQGIVKYNPDTGESLTFDESDGLVSNEFNNNACLKTTNGRLFFGGPQGVSSFFPRKIQPNTYTPRTILTDFKVYNESVEVGGHILSQVISETSELVLDHDEAIFSIDFAIPNFINPDKNIYAYRLSGLEENWNISHTNTATYTIQRPGMYTFEVRGANNDGLWSDEVTTLAIRVKPAPWRTWWAFVIYFLVVVVSLLALGRIIASRSKLRHQLELEHLEHERQQSLHQMKLRFFTNISHEFRTPLTLILGPLAQILADYQGPNKVYKQLQVMEKNAQRLLRLINQLLDFRKFENQHEKLQAAEGNIVKFVEEIFLSFKQHAKIHNITYKLSKSDESIMAWYDRDKLERVFYNLLSNAFKYTDEGGRITVEIELQTSHVQIVVKDTGVGMAPEHLERIFDRFYEIEHQQPISKMQQAGTGIGLAIVKAVVEMHQGQIRAESEKGTGSTFSVSLPLGRAHLSEDQVLTDFRNSEDALVYQKINEDELELLREDKAQDLIHVNQDTSLPLILVVEDNASVRQLIVEVFAGEYRIEQAADGMEGFKKAINLVPDLIISDVMMPKMDGIEFCFQVKSNLKTSHIPFVLLTARTSLIFKFEGLESGADEYINKPFHVKEVQLKVRNLLRAFDRIRKKFAEDTVVKPADITVSSMDEKLLKRALDIIEEHIGNEFFNIQLFSSELGVSRTMLFTKIKAWTNLTPNEFIQSMRMKRAAQLLEQNKLSVSEVSYQVGYTNPKYFSKCFQKHHGETPSAYAEKFTVRTDEIDQ</sequence>
<dbReference type="InterPro" id="IPR011047">
    <property type="entry name" value="Quinoprotein_ADH-like_sf"/>
</dbReference>
<evidence type="ECO:0000256" key="6">
    <source>
        <dbReference type="ARBA" id="ARBA00022777"/>
    </source>
</evidence>
<dbReference type="SUPFAM" id="SSF52172">
    <property type="entry name" value="CheY-like"/>
    <property type="match status" value="1"/>
</dbReference>
<evidence type="ECO:0000256" key="9">
    <source>
        <dbReference type="ARBA" id="ARBA00023015"/>
    </source>
</evidence>
<dbReference type="SUPFAM" id="SSF50998">
    <property type="entry name" value="Quinoprotein alcohol dehydrogenase-like"/>
    <property type="match status" value="1"/>
</dbReference>
<accession>A0A3D9KXM6</accession>
<dbReference type="Pfam" id="PF07495">
    <property type="entry name" value="Y_Y_Y"/>
    <property type="match status" value="1"/>
</dbReference>
<gene>
    <name evidence="17" type="ORF">C7460_1234</name>
</gene>
<dbReference type="CDD" id="cd00082">
    <property type="entry name" value="HisKA"/>
    <property type="match status" value="1"/>
</dbReference>
<dbReference type="InterPro" id="IPR011123">
    <property type="entry name" value="Y_Y_Y"/>
</dbReference>
<keyword evidence="9" id="KW-0805">Transcription regulation</keyword>
<dbReference type="Pfam" id="PF12833">
    <property type="entry name" value="HTH_18"/>
    <property type="match status" value="1"/>
</dbReference>
<protein>
    <recommendedName>
        <fullName evidence="2">histidine kinase</fullName>
        <ecNumber evidence="2">2.7.13.3</ecNumber>
    </recommendedName>
</protein>
<dbReference type="Pfam" id="PF00512">
    <property type="entry name" value="HisKA"/>
    <property type="match status" value="1"/>
</dbReference>
<dbReference type="GO" id="GO:0000155">
    <property type="term" value="F:phosphorelay sensor kinase activity"/>
    <property type="evidence" value="ECO:0007669"/>
    <property type="project" value="InterPro"/>
</dbReference>
<dbReference type="InterPro" id="IPR011110">
    <property type="entry name" value="Reg_prop"/>
</dbReference>
<evidence type="ECO:0000259" key="16">
    <source>
        <dbReference type="PROSITE" id="PS50110"/>
    </source>
</evidence>
<feature type="domain" description="Histidine kinase" evidence="15">
    <location>
        <begin position="840"/>
        <end position="1060"/>
    </location>
</feature>
<dbReference type="PANTHER" id="PTHR43547">
    <property type="entry name" value="TWO-COMPONENT HISTIDINE KINASE"/>
    <property type="match status" value="1"/>
</dbReference>
<dbReference type="GO" id="GO:0003700">
    <property type="term" value="F:DNA-binding transcription factor activity"/>
    <property type="evidence" value="ECO:0007669"/>
    <property type="project" value="InterPro"/>
</dbReference>
<evidence type="ECO:0000256" key="4">
    <source>
        <dbReference type="ARBA" id="ARBA00022679"/>
    </source>
</evidence>
<dbReference type="PROSITE" id="PS50110">
    <property type="entry name" value="RESPONSE_REGULATORY"/>
    <property type="match status" value="1"/>
</dbReference>
<feature type="modified residue" description="4-aspartylphosphate" evidence="12">
    <location>
        <position position="1159"/>
    </location>
</feature>
<name>A0A3D9KXM6_MARFU</name>
<evidence type="ECO:0000256" key="2">
    <source>
        <dbReference type="ARBA" id="ARBA00012438"/>
    </source>
</evidence>
<evidence type="ECO:0000256" key="1">
    <source>
        <dbReference type="ARBA" id="ARBA00000085"/>
    </source>
</evidence>